<organism evidence="1 2">
    <name type="scientific">Streptosporangium saharense</name>
    <dbReference type="NCBI Taxonomy" id="1706840"/>
    <lineage>
        <taxon>Bacteria</taxon>
        <taxon>Bacillati</taxon>
        <taxon>Actinomycetota</taxon>
        <taxon>Actinomycetes</taxon>
        <taxon>Streptosporangiales</taxon>
        <taxon>Streptosporangiaceae</taxon>
        <taxon>Streptosporangium</taxon>
    </lineage>
</organism>
<dbReference type="Proteomes" id="UP000552644">
    <property type="component" value="Unassembled WGS sequence"/>
</dbReference>
<dbReference type="AlphaFoldDB" id="A0A7W7QGB6"/>
<dbReference type="RefSeq" id="WP_246435381.1">
    <property type="nucleotide sequence ID" value="NZ_JACHJP010000001.1"/>
</dbReference>
<keyword evidence="2" id="KW-1185">Reference proteome</keyword>
<proteinExistence type="predicted"/>
<reference evidence="1 2" key="1">
    <citation type="submission" date="2020-08" db="EMBL/GenBank/DDBJ databases">
        <title>Genomic Encyclopedia of Type Strains, Phase III (KMG-III): the genomes of soil and plant-associated and newly described type strains.</title>
        <authorList>
            <person name="Whitman W."/>
        </authorList>
    </citation>
    <scope>NUCLEOTIDE SEQUENCE [LARGE SCALE GENOMIC DNA]</scope>
    <source>
        <strain evidence="1 2">CECT 8840</strain>
    </source>
</reference>
<evidence type="ECO:0000313" key="1">
    <source>
        <dbReference type="EMBL" id="MBB4913097.1"/>
    </source>
</evidence>
<gene>
    <name evidence="1" type="ORF">FHS44_000169</name>
</gene>
<sequence>MICHAAAQALGRAATTLLVVTADVRGVLAAAQVLARLREHTAEIRAVVRGGVLDDDVVTSSLRLPCAGGLPDQPKLTAALNRGDPPSLGGRSPLGRFCASFLNALPGTGR</sequence>
<comment type="caution">
    <text evidence="1">The sequence shown here is derived from an EMBL/GenBank/DDBJ whole genome shotgun (WGS) entry which is preliminary data.</text>
</comment>
<name>A0A7W7QGB6_9ACTN</name>
<evidence type="ECO:0000313" key="2">
    <source>
        <dbReference type="Proteomes" id="UP000552644"/>
    </source>
</evidence>
<protein>
    <submittedName>
        <fullName evidence="1">Septum formation inhibitor-activating ATPase MinD</fullName>
    </submittedName>
</protein>
<dbReference type="EMBL" id="JACHJP010000001">
    <property type="protein sequence ID" value="MBB4913097.1"/>
    <property type="molecule type" value="Genomic_DNA"/>
</dbReference>
<accession>A0A7W7QGB6</accession>